<dbReference type="Gene3D" id="1.10.287.110">
    <property type="entry name" value="DnaJ domain"/>
    <property type="match status" value="1"/>
</dbReference>
<comment type="caution">
    <text evidence="2">The sequence shown here is derived from an EMBL/GenBank/DDBJ whole genome shotgun (WGS) entry which is preliminary data.</text>
</comment>
<organism evidence="2 3">
    <name type="scientific">Botrytis hyacinthi</name>
    <dbReference type="NCBI Taxonomy" id="278943"/>
    <lineage>
        <taxon>Eukaryota</taxon>
        <taxon>Fungi</taxon>
        <taxon>Dikarya</taxon>
        <taxon>Ascomycota</taxon>
        <taxon>Pezizomycotina</taxon>
        <taxon>Leotiomycetes</taxon>
        <taxon>Helotiales</taxon>
        <taxon>Sclerotiniaceae</taxon>
        <taxon>Botrytis</taxon>
    </lineage>
</organism>
<keyword evidence="3" id="KW-1185">Reference proteome</keyword>
<reference evidence="2 3" key="1">
    <citation type="submission" date="2017-12" db="EMBL/GenBank/DDBJ databases">
        <title>Comparative genomics of Botrytis spp.</title>
        <authorList>
            <person name="Valero-Jimenez C.A."/>
            <person name="Tapia P."/>
            <person name="Veloso J."/>
            <person name="Silva-Moreno E."/>
            <person name="Staats M."/>
            <person name="Valdes J.H."/>
            <person name="Van Kan J.A.L."/>
        </authorList>
    </citation>
    <scope>NUCLEOTIDE SEQUENCE [LARGE SCALE GENOMIC DNA]</scope>
    <source>
        <strain evidence="2 3">Bh0001</strain>
    </source>
</reference>
<name>A0A4Z1GFY4_9HELO</name>
<evidence type="ECO:0000256" key="1">
    <source>
        <dbReference type="SAM" id="MobiDB-lite"/>
    </source>
</evidence>
<evidence type="ECO:0008006" key="4">
    <source>
        <dbReference type="Google" id="ProtNLM"/>
    </source>
</evidence>
<protein>
    <recommendedName>
        <fullName evidence="4">J domain-containing protein</fullName>
    </recommendedName>
</protein>
<feature type="compositionally biased region" description="Basic and acidic residues" evidence="1">
    <location>
        <begin position="149"/>
        <end position="195"/>
    </location>
</feature>
<dbReference type="AlphaFoldDB" id="A0A4Z1GFY4"/>
<accession>A0A4Z1GFY4</accession>
<dbReference type="Proteomes" id="UP000297814">
    <property type="component" value="Unassembled WGS sequence"/>
</dbReference>
<proteinExistence type="predicted"/>
<sequence length="213" mass="24260">MVADPVRITNCVLSQYLGAHLKESHKNVASGPPKEPNSAVAFSRLVTQSAETRQRENGNNSGCTAEATNPENHSHLTVLGMNNLYCYDSQEPLPPREREAKFTQNIHVRTAYEVLSDKDQRRVYDRQYEKVISNAGSQTSKASGNYTYEGKRERRYSYRKGSSESESAKNAEAKEAEHKRKVEEDNARRASESLHSLMKELERISGRFERKEY</sequence>
<feature type="region of interest" description="Disordered" evidence="1">
    <location>
        <begin position="135"/>
        <end position="195"/>
    </location>
</feature>
<feature type="region of interest" description="Disordered" evidence="1">
    <location>
        <begin position="49"/>
        <end position="70"/>
    </location>
</feature>
<feature type="compositionally biased region" description="Polar residues" evidence="1">
    <location>
        <begin position="135"/>
        <end position="146"/>
    </location>
</feature>
<dbReference type="EMBL" id="PQXK01000203">
    <property type="protein sequence ID" value="TGO34310.1"/>
    <property type="molecule type" value="Genomic_DNA"/>
</dbReference>
<gene>
    <name evidence="2" type="ORF">BHYA_0203g00150</name>
</gene>
<evidence type="ECO:0000313" key="2">
    <source>
        <dbReference type="EMBL" id="TGO34310.1"/>
    </source>
</evidence>
<evidence type="ECO:0000313" key="3">
    <source>
        <dbReference type="Proteomes" id="UP000297814"/>
    </source>
</evidence>
<dbReference type="InterPro" id="IPR036869">
    <property type="entry name" value="J_dom_sf"/>
</dbReference>